<evidence type="ECO:0000256" key="8">
    <source>
        <dbReference type="ARBA" id="ARBA00022801"/>
    </source>
</evidence>
<dbReference type="InterPro" id="IPR000644">
    <property type="entry name" value="CBS_dom"/>
</dbReference>
<dbReference type="Pfam" id="PF02163">
    <property type="entry name" value="Peptidase_M50"/>
    <property type="match status" value="2"/>
</dbReference>
<feature type="binding site" evidence="16">
    <location>
        <position position="176"/>
    </location>
    <ligand>
        <name>Zn(2+)</name>
        <dbReference type="ChEBI" id="CHEBI:29105"/>
        <note>catalytic</note>
    </ligand>
</feature>
<dbReference type="GO" id="GO:0008237">
    <property type="term" value="F:metallopeptidase activity"/>
    <property type="evidence" value="ECO:0007669"/>
    <property type="project" value="UniProtKB-UniRule"/>
</dbReference>
<evidence type="ECO:0000313" key="19">
    <source>
        <dbReference type="EMBL" id="CDM66332.1"/>
    </source>
</evidence>
<keyword evidence="4 14" id="KW-0645">Protease</keyword>
<feature type="binding site" evidence="16">
    <location>
        <position position="82"/>
    </location>
    <ligand>
        <name>Zn(2+)</name>
        <dbReference type="ChEBI" id="CHEBI:29105"/>
        <note>catalytic</note>
    </ligand>
</feature>
<evidence type="ECO:0000256" key="16">
    <source>
        <dbReference type="PIRSR" id="PIRSR006404-2"/>
    </source>
</evidence>
<keyword evidence="3 14" id="KW-1003">Cell membrane</keyword>
<keyword evidence="7" id="KW-0677">Repeat</keyword>
<dbReference type="CDD" id="cd06164">
    <property type="entry name" value="S2P-M50_SpoIVFB_CBS"/>
    <property type="match status" value="1"/>
</dbReference>
<feature type="active site" evidence="15">
    <location>
        <position position="79"/>
    </location>
</feature>
<evidence type="ECO:0000256" key="9">
    <source>
        <dbReference type="ARBA" id="ARBA00022833"/>
    </source>
</evidence>
<evidence type="ECO:0000256" key="10">
    <source>
        <dbReference type="ARBA" id="ARBA00022989"/>
    </source>
</evidence>
<feature type="binding site" evidence="16">
    <location>
        <position position="78"/>
    </location>
    <ligand>
        <name>Zn(2+)</name>
        <dbReference type="ChEBI" id="CHEBI:29105"/>
        <note>catalytic</note>
    </ligand>
</feature>
<evidence type="ECO:0000256" key="15">
    <source>
        <dbReference type="PIRSR" id="PIRSR006404-1"/>
    </source>
</evidence>
<dbReference type="OrthoDB" id="166377at2"/>
<keyword evidence="9 14" id="KW-0862">Zinc</keyword>
<evidence type="ECO:0000256" key="1">
    <source>
        <dbReference type="ARBA" id="ARBA00004651"/>
    </source>
</evidence>
<organism evidence="19 20">
    <name type="scientific">Pyrinomonas methylaliphatogenes</name>
    <dbReference type="NCBI Taxonomy" id="454194"/>
    <lineage>
        <taxon>Bacteria</taxon>
        <taxon>Pseudomonadati</taxon>
        <taxon>Acidobacteriota</taxon>
        <taxon>Blastocatellia</taxon>
        <taxon>Blastocatellales</taxon>
        <taxon>Pyrinomonadaceae</taxon>
        <taxon>Pyrinomonas</taxon>
    </lineage>
</organism>
<evidence type="ECO:0000256" key="6">
    <source>
        <dbReference type="ARBA" id="ARBA00022723"/>
    </source>
</evidence>
<dbReference type="AlphaFoldDB" id="A0A0B6X027"/>
<keyword evidence="13 14" id="KW-0472">Membrane</keyword>
<evidence type="ECO:0000313" key="20">
    <source>
        <dbReference type="Proteomes" id="UP000031518"/>
    </source>
</evidence>
<dbReference type="Proteomes" id="UP000031518">
    <property type="component" value="Unassembled WGS sequence"/>
</dbReference>
<feature type="transmembrane region" description="Helical" evidence="14">
    <location>
        <begin position="196"/>
        <end position="219"/>
    </location>
</feature>
<feature type="transmembrane region" description="Helical" evidence="14">
    <location>
        <begin position="154"/>
        <end position="175"/>
    </location>
</feature>
<evidence type="ECO:0000256" key="4">
    <source>
        <dbReference type="ARBA" id="ARBA00022670"/>
    </source>
</evidence>
<dbReference type="GO" id="GO:0046872">
    <property type="term" value="F:metal ion binding"/>
    <property type="evidence" value="ECO:0007669"/>
    <property type="project" value="UniProtKB-UniRule"/>
</dbReference>
<keyword evidence="10 14" id="KW-1133">Transmembrane helix</keyword>
<dbReference type="InterPro" id="IPR046342">
    <property type="entry name" value="CBS_dom_sf"/>
</dbReference>
<reference evidence="19 20" key="1">
    <citation type="submission" date="2013-12" db="EMBL/GenBank/DDBJ databases">
        <authorList>
            <person name="Stott M."/>
        </authorList>
    </citation>
    <scope>NUCLEOTIDE SEQUENCE [LARGE SCALE GENOMIC DNA]</scope>
    <source>
        <strain evidence="19 20">K22</strain>
    </source>
</reference>
<evidence type="ECO:0000256" key="11">
    <source>
        <dbReference type="ARBA" id="ARBA00023049"/>
    </source>
</evidence>
<accession>A0A0B6X027</accession>
<evidence type="ECO:0000256" key="2">
    <source>
        <dbReference type="ARBA" id="ARBA00007931"/>
    </source>
</evidence>
<evidence type="ECO:0000256" key="3">
    <source>
        <dbReference type="ARBA" id="ARBA00022475"/>
    </source>
</evidence>
<comment type="similarity">
    <text evidence="2 14">Belongs to the peptidase M50B family.</text>
</comment>
<dbReference type="PROSITE" id="PS51371">
    <property type="entry name" value="CBS"/>
    <property type="match status" value="1"/>
</dbReference>
<dbReference type="EMBL" id="CBXV010000008">
    <property type="protein sequence ID" value="CDM66332.1"/>
    <property type="molecule type" value="Genomic_DNA"/>
</dbReference>
<sequence length="372" mass="41364">MVKTFDLLSRKLQVASVRGIPVRIDGRWLIVFALSVVVVALNFMRGTTTTRLVRVDEMAAWAIGIFTTFILFLSIFGHELAHALVARAEGIEIEEIMLHPFGGLARLRHEPDEPAAEFRIAIAGPASNFLFALLAFGAMSVAAIGRFYVAAAVFFIIGWWNLLIAVFNLLPGYPLDGGRLLRAFLWQRTGHLHEATRTACLAGQLIAAVLVIFGLYFYLRFGDPFMGLWAILVGLFLWDAARAVLRGRLNAQTVADVMRPPLAIGPDLSISQFVDQVLPFHRQTIFPVARGGSLYGMLVLEDLKGLPRESWPRTRVREAMRPVEEKLFIEASAPLWRAAEIMRRNGIGALAVIDADGHLVGFLDHTQRRKPD</sequence>
<evidence type="ECO:0000256" key="13">
    <source>
        <dbReference type="ARBA" id="ARBA00023136"/>
    </source>
</evidence>
<evidence type="ECO:0000256" key="14">
    <source>
        <dbReference type="PIRNR" id="PIRNR006404"/>
    </source>
</evidence>
<dbReference type="InterPro" id="IPR016483">
    <property type="entry name" value="UCP006404_Pept_M50_CBS"/>
</dbReference>
<dbReference type="PANTHER" id="PTHR39188">
    <property type="entry name" value="MEMBRANE-ASSOCIATED ZINC METALLOPROTEASE M50B"/>
    <property type="match status" value="1"/>
</dbReference>
<reference evidence="19 20" key="2">
    <citation type="submission" date="2015-01" db="EMBL/GenBank/DDBJ databases">
        <title>Complete genome sequence of Pyrinomonas methylaliphatogenes type strain K22T.</title>
        <authorList>
            <person name="Lee K.C.Y."/>
            <person name="Power J.F."/>
            <person name="Dunfield P.F."/>
            <person name="Morgan X.C."/>
            <person name="Huttenhower C."/>
            <person name="Stott M.B."/>
        </authorList>
    </citation>
    <scope>NUCLEOTIDE SEQUENCE [LARGE SCALE GENOMIC DNA]</scope>
    <source>
        <strain evidence="19 20">K22</strain>
    </source>
</reference>
<dbReference type="Pfam" id="PF00571">
    <property type="entry name" value="CBS"/>
    <property type="match status" value="1"/>
</dbReference>
<keyword evidence="5 14" id="KW-0812">Transmembrane</keyword>
<comment type="subcellular location">
    <subcellularLocation>
        <location evidence="1 14">Cell membrane</location>
        <topology evidence="1 14">Multi-pass membrane protein</topology>
    </subcellularLocation>
</comment>
<evidence type="ECO:0000256" key="7">
    <source>
        <dbReference type="ARBA" id="ARBA00022737"/>
    </source>
</evidence>
<dbReference type="PANTHER" id="PTHR39188:SF3">
    <property type="entry name" value="STAGE IV SPORULATION PROTEIN FB"/>
    <property type="match status" value="1"/>
</dbReference>
<keyword evidence="12 17" id="KW-0129">CBS domain</keyword>
<name>A0A0B6X027_9BACT</name>
<keyword evidence="8 14" id="KW-0378">Hydrolase</keyword>
<protein>
    <recommendedName>
        <fullName evidence="14">Zinc metalloprotease</fullName>
    </recommendedName>
</protein>
<dbReference type="PIRSF" id="PIRSF006404">
    <property type="entry name" value="UCP006404_Pept_M50_CBS"/>
    <property type="match status" value="1"/>
</dbReference>
<evidence type="ECO:0000259" key="18">
    <source>
        <dbReference type="PROSITE" id="PS51371"/>
    </source>
</evidence>
<dbReference type="GO" id="GO:0006508">
    <property type="term" value="P:proteolysis"/>
    <property type="evidence" value="ECO:0007669"/>
    <property type="project" value="UniProtKB-KW"/>
</dbReference>
<feature type="transmembrane region" description="Helical" evidence="14">
    <location>
        <begin position="225"/>
        <end position="245"/>
    </location>
</feature>
<gene>
    <name evidence="19" type="ORF">PYK22_02359</name>
</gene>
<feature type="transmembrane region" description="Helical" evidence="14">
    <location>
        <begin position="58"/>
        <end position="77"/>
    </location>
</feature>
<comment type="cofactor">
    <cofactor evidence="14 16">
        <name>Zn(2+)</name>
        <dbReference type="ChEBI" id="CHEBI:29105"/>
    </cofactor>
    <text evidence="14 16">Binds 1 zinc ion per subunit.</text>
</comment>
<proteinExistence type="inferred from homology"/>
<feature type="transmembrane region" description="Helical" evidence="14">
    <location>
        <begin position="28"/>
        <end position="46"/>
    </location>
</feature>
<evidence type="ECO:0000256" key="17">
    <source>
        <dbReference type="PROSITE-ProRule" id="PRU00703"/>
    </source>
</evidence>
<keyword evidence="11 14" id="KW-0482">Metalloprotease</keyword>
<keyword evidence="20" id="KW-1185">Reference proteome</keyword>
<evidence type="ECO:0000256" key="5">
    <source>
        <dbReference type="ARBA" id="ARBA00022692"/>
    </source>
</evidence>
<dbReference type="SUPFAM" id="SSF54631">
    <property type="entry name" value="CBS-domain pair"/>
    <property type="match status" value="1"/>
</dbReference>
<evidence type="ECO:0000256" key="12">
    <source>
        <dbReference type="ARBA" id="ARBA00023122"/>
    </source>
</evidence>
<dbReference type="InterPro" id="IPR008915">
    <property type="entry name" value="Peptidase_M50"/>
</dbReference>
<feature type="domain" description="CBS" evidence="18">
    <location>
        <begin position="320"/>
        <end position="372"/>
    </location>
</feature>
<dbReference type="Gene3D" id="3.10.580.10">
    <property type="entry name" value="CBS-domain"/>
    <property type="match status" value="1"/>
</dbReference>
<dbReference type="GO" id="GO:0005886">
    <property type="term" value="C:plasma membrane"/>
    <property type="evidence" value="ECO:0007669"/>
    <property type="project" value="UniProtKB-SubCell"/>
</dbReference>
<feature type="transmembrane region" description="Helical" evidence="14">
    <location>
        <begin position="129"/>
        <end position="148"/>
    </location>
</feature>
<keyword evidence="6 14" id="KW-0479">Metal-binding</keyword>